<dbReference type="PROSITE" id="PS51318">
    <property type="entry name" value="TAT"/>
    <property type="match status" value="1"/>
</dbReference>
<evidence type="ECO:0000256" key="4">
    <source>
        <dbReference type="ARBA" id="ARBA00022827"/>
    </source>
</evidence>
<name>A0ABS4Y1Y7_9ACTN</name>
<evidence type="ECO:0000256" key="2">
    <source>
        <dbReference type="ARBA" id="ARBA00005466"/>
    </source>
</evidence>
<dbReference type="Pfam" id="PF01565">
    <property type="entry name" value="FAD_binding_4"/>
    <property type="match status" value="1"/>
</dbReference>
<dbReference type="EMBL" id="JAGIOH010000001">
    <property type="protein sequence ID" value="MBP2402741.1"/>
    <property type="molecule type" value="Genomic_DNA"/>
</dbReference>
<dbReference type="EC" id="1.3.3.14" evidence="8"/>
<dbReference type="InterPro" id="IPR012951">
    <property type="entry name" value="BBE"/>
</dbReference>
<dbReference type="PROSITE" id="PS51387">
    <property type="entry name" value="FAD_PCMH"/>
    <property type="match status" value="1"/>
</dbReference>
<dbReference type="PANTHER" id="PTHR42973">
    <property type="entry name" value="BINDING OXIDOREDUCTASE, PUTATIVE (AFU_ORTHOLOGUE AFUA_1G17690)-RELATED"/>
    <property type="match status" value="1"/>
</dbReference>
<dbReference type="GeneID" id="91569070"/>
<dbReference type="InterPro" id="IPR016166">
    <property type="entry name" value="FAD-bd_PCMH"/>
</dbReference>
<dbReference type="SUPFAM" id="SSF56176">
    <property type="entry name" value="FAD-binding/transporter-associated domain-like"/>
    <property type="match status" value="1"/>
</dbReference>
<feature type="signal peptide" evidence="6">
    <location>
        <begin position="1"/>
        <end position="35"/>
    </location>
</feature>
<evidence type="ECO:0000313" key="8">
    <source>
        <dbReference type="EMBL" id="MBP2402741.1"/>
    </source>
</evidence>
<dbReference type="GO" id="GO:0016491">
    <property type="term" value="F:oxidoreductase activity"/>
    <property type="evidence" value="ECO:0007669"/>
    <property type="project" value="UniProtKB-KW"/>
</dbReference>
<dbReference type="InterPro" id="IPR006311">
    <property type="entry name" value="TAT_signal"/>
</dbReference>
<keyword evidence="6" id="KW-0732">Signal</keyword>
<dbReference type="InterPro" id="IPR006094">
    <property type="entry name" value="Oxid_FAD_bind_N"/>
</dbReference>
<comment type="cofactor">
    <cofactor evidence="1">
        <name>FAD</name>
        <dbReference type="ChEBI" id="CHEBI:57692"/>
    </cofactor>
</comment>
<feature type="chain" id="PRO_5047212231" evidence="6">
    <location>
        <begin position="36"/>
        <end position="539"/>
    </location>
</feature>
<dbReference type="Proteomes" id="UP001519291">
    <property type="component" value="Unassembled WGS sequence"/>
</dbReference>
<reference evidence="8 9" key="1">
    <citation type="submission" date="2021-03" db="EMBL/GenBank/DDBJ databases">
        <title>Sequencing the genomes of 1000 actinobacteria strains.</title>
        <authorList>
            <person name="Klenk H.-P."/>
        </authorList>
    </citation>
    <scope>NUCLEOTIDE SEQUENCE [LARGE SCALE GENOMIC DNA]</scope>
    <source>
        <strain evidence="8 9">DSM 41480</strain>
    </source>
</reference>
<dbReference type="Gene3D" id="3.40.462.20">
    <property type="match status" value="1"/>
</dbReference>
<protein>
    <submittedName>
        <fullName evidence="8">Aclacinomycin oxidase</fullName>
        <ecNumber evidence="8">1.1.3.45</ecNumber>
        <ecNumber evidence="8">1.3.3.14</ecNumber>
    </submittedName>
</protein>
<evidence type="ECO:0000256" key="3">
    <source>
        <dbReference type="ARBA" id="ARBA00022630"/>
    </source>
</evidence>
<dbReference type="InterPro" id="IPR036318">
    <property type="entry name" value="FAD-bd_PCMH-like_sf"/>
</dbReference>
<sequence>MAEVTRRGVLAGAAVLGGTAAAAAAQGVTAPAALAAPPTDGPPPPAPVTVAPGDPRYRSLTHRGSNARFVGKPDYVRVVNTTAQVVGAVQQAVREGKRIAVRSGGHCFENFVDDPSVRVVIDVSPMRAVSYDARRRAFAVEPGALLGEVYRTLFLGWGVTIPAGATAEVGVGGHVLGGGYGSLSRRYGLSVDHLHAVEVVVVDASGKASAVVATREPSDPHHDLWWAHTGGGGGNFGIVTRYWFRDPAAKGSDPAHLLPRAPEAVTTFYATWSWKDLDQRSFSELVRNHGTWHEHDRAPHSPYAGLFSVLMLNSRRKGTVSLVGHLDSTGEGARRLIDDYVAAVGRGVGARPDRGQEEESWLQSEASVQETAPASFKAKAAYLRRRFTDRQIAAVHDHLSSETEGDVDGSLWLISYGGKVNTVPAGATAVAQRDSILKAVYMNSWEARRGNSEVCLAWVRDLYRSVYADSGGVPVPGTVSDGSFINYPDTDLADPALNTSGTAWHTLYYKDNYPRLQRVKARWDPRDEFRHALSIRPPK</sequence>
<keyword evidence="3" id="KW-0285">Flavoprotein</keyword>
<organism evidence="8 9">
    <name type="scientific">Streptomyces syringium</name>
    <dbReference type="NCBI Taxonomy" id="76729"/>
    <lineage>
        <taxon>Bacteria</taxon>
        <taxon>Bacillati</taxon>
        <taxon>Actinomycetota</taxon>
        <taxon>Actinomycetes</taxon>
        <taxon>Kitasatosporales</taxon>
        <taxon>Streptomycetaceae</taxon>
        <taxon>Streptomyces</taxon>
    </lineage>
</organism>
<proteinExistence type="inferred from homology"/>
<keyword evidence="9" id="KW-1185">Reference proteome</keyword>
<comment type="caution">
    <text evidence="8">The sequence shown here is derived from an EMBL/GenBank/DDBJ whole genome shotgun (WGS) entry which is preliminary data.</text>
</comment>
<dbReference type="Pfam" id="PF08031">
    <property type="entry name" value="BBE"/>
    <property type="match status" value="1"/>
</dbReference>
<dbReference type="InterPro" id="IPR050416">
    <property type="entry name" value="FAD-linked_Oxidoreductase"/>
</dbReference>
<dbReference type="RefSeq" id="WP_209514783.1">
    <property type="nucleotide sequence ID" value="NZ_JAGIOH010000001.1"/>
</dbReference>
<dbReference type="Gene3D" id="3.30.465.10">
    <property type="match status" value="1"/>
</dbReference>
<keyword evidence="5 8" id="KW-0560">Oxidoreductase</keyword>
<accession>A0ABS4Y1Y7</accession>
<gene>
    <name evidence="8" type="ORF">JO379_002210</name>
</gene>
<evidence type="ECO:0000256" key="5">
    <source>
        <dbReference type="ARBA" id="ARBA00023002"/>
    </source>
</evidence>
<dbReference type="InterPro" id="IPR016169">
    <property type="entry name" value="FAD-bd_PCMH_sub2"/>
</dbReference>
<evidence type="ECO:0000256" key="1">
    <source>
        <dbReference type="ARBA" id="ARBA00001974"/>
    </source>
</evidence>
<evidence type="ECO:0000256" key="6">
    <source>
        <dbReference type="SAM" id="SignalP"/>
    </source>
</evidence>
<comment type="similarity">
    <text evidence="2">Belongs to the oxygen-dependent FAD-linked oxidoreductase family.</text>
</comment>
<keyword evidence="4" id="KW-0274">FAD</keyword>
<feature type="domain" description="FAD-binding PCMH-type" evidence="7">
    <location>
        <begin position="69"/>
        <end position="249"/>
    </location>
</feature>
<evidence type="ECO:0000313" key="9">
    <source>
        <dbReference type="Proteomes" id="UP001519291"/>
    </source>
</evidence>
<dbReference type="PANTHER" id="PTHR42973:SF39">
    <property type="entry name" value="FAD-BINDING PCMH-TYPE DOMAIN-CONTAINING PROTEIN"/>
    <property type="match status" value="1"/>
</dbReference>
<evidence type="ECO:0000259" key="7">
    <source>
        <dbReference type="PROSITE" id="PS51387"/>
    </source>
</evidence>
<dbReference type="EC" id="1.1.3.45" evidence="8"/>